<dbReference type="Gene3D" id="3.20.20.190">
    <property type="entry name" value="Phosphatidylinositol (PI) phosphodiesterase"/>
    <property type="match status" value="1"/>
</dbReference>
<proteinExistence type="inferred from homology"/>
<dbReference type="InterPro" id="IPR017946">
    <property type="entry name" value="PLC-like_Pdiesterase_TIM-brl"/>
</dbReference>
<dbReference type="InterPro" id="IPR013783">
    <property type="entry name" value="Ig-like_fold"/>
</dbReference>
<evidence type="ECO:0008006" key="7">
    <source>
        <dbReference type="Google" id="ProtNLM"/>
    </source>
</evidence>
<dbReference type="Pfam" id="PF00686">
    <property type="entry name" value="CBM_20"/>
    <property type="match status" value="1"/>
</dbReference>
<dbReference type="EMBL" id="JAVRJZ010000008">
    <property type="protein sequence ID" value="KAK2719470.1"/>
    <property type="molecule type" value="Genomic_DNA"/>
</dbReference>
<feature type="domain" description="CBM20" evidence="3">
    <location>
        <begin position="1"/>
        <end position="121"/>
    </location>
</feature>
<comment type="caution">
    <text evidence="5">The sequence shown here is derived from an EMBL/GenBank/DDBJ whole genome shotgun (WGS) entry which is preliminary data.</text>
</comment>
<organism evidence="5 6">
    <name type="scientific">Artemia franciscana</name>
    <name type="common">Brine shrimp</name>
    <name type="synonym">Artemia sanfranciscana</name>
    <dbReference type="NCBI Taxonomy" id="6661"/>
    <lineage>
        <taxon>Eukaryota</taxon>
        <taxon>Metazoa</taxon>
        <taxon>Ecdysozoa</taxon>
        <taxon>Arthropoda</taxon>
        <taxon>Crustacea</taxon>
        <taxon>Branchiopoda</taxon>
        <taxon>Anostraca</taxon>
        <taxon>Artemiidae</taxon>
        <taxon>Artemia</taxon>
    </lineage>
</organism>
<dbReference type="Gene3D" id="2.60.40.10">
    <property type="entry name" value="Immunoglobulins"/>
    <property type="match status" value="1"/>
</dbReference>
<keyword evidence="2" id="KW-0378">Hydrolase</keyword>
<dbReference type="EMBL" id="JAVRJZ010000008">
    <property type="protein sequence ID" value="KAK2719469.1"/>
    <property type="molecule type" value="Genomic_DNA"/>
</dbReference>
<gene>
    <name evidence="5" type="ORF">QYM36_005081</name>
</gene>
<dbReference type="Pfam" id="PF03009">
    <property type="entry name" value="GDPD"/>
    <property type="match status" value="1"/>
</dbReference>
<dbReference type="EMBL" id="JAVRJZ010000008">
    <property type="protein sequence ID" value="KAK2719474.1"/>
    <property type="molecule type" value="Genomic_DNA"/>
</dbReference>
<protein>
    <recommendedName>
        <fullName evidence="7">Glycerophosphocholine phosphodiesterase GPCPD1</fullName>
    </recommendedName>
</protein>
<dbReference type="InterPro" id="IPR030395">
    <property type="entry name" value="GP_PDE_dom"/>
</dbReference>
<dbReference type="PROSITE" id="PS51704">
    <property type="entry name" value="GP_PDE"/>
    <property type="match status" value="1"/>
</dbReference>
<name>A0AA88LBM0_ARTSF</name>
<dbReference type="GO" id="GO:2001070">
    <property type="term" value="F:starch binding"/>
    <property type="evidence" value="ECO:0007669"/>
    <property type="project" value="InterPro"/>
</dbReference>
<dbReference type="GO" id="GO:0046475">
    <property type="term" value="P:glycerophospholipid catabolic process"/>
    <property type="evidence" value="ECO:0007669"/>
    <property type="project" value="TreeGrafter"/>
</dbReference>
<dbReference type="AlphaFoldDB" id="A0AA88LBM0"/>
<dbReference type="EMBL" id="JAVRJZ010000008">
    <property type="protein sequence ID" value="KAK2719471.1"/>
    <property type="molecule type" value="Genomic_DNA"/>
</dbReference>
<dbReference type="PANTHER" id="PTHR22958">
    <property type="entry name" value="GLYCEROPHOSPHORYL DIESTER PHOSPHODIESTERASE"/>
    <property type="match status" value="1"/>
</dbReference>
<dbReference type="InterPro" id="IPR002044">
    <property type="entry name" value="CBM20"/>
</dbReference>
<dbReference type="InterPro" id="IPR013784">
    <property type="entry name" value="Carb-bd-like_fold"/>
</dbReference>
<accession>A0AA88LBM0</accession>
<dbReference type="PANTHER" id="PTHR22958:SF1">
    <property type="entry name" value="GLYCEROPHOSPHOCHOLINE PHOSPHODIESTERASE GPCPD1"/>
    <property type="match status" value="1"/>
</dbReference>
<dbReference type="InterPro" id="IPR057506">
    <property type="entry name" value="C2_GPCPD1"/>
</dbReference>
<dbReference type="Pfam" id="PF25329">
    <property type="entry name" value="C2_GDE1"/>
    <property type="match status" value="1"/>
</dbReference>
<evidence type="ECO:0000313" key="5">
    <source>
        <dbReference type="EMBL" id="KAK2719471.1"/>
    </source>
</evidence>
<dbReference type="Proteomes" id="UP001187531">
    <property type="component" value="Unassembled WGS sequence"/>
</dbReference>
<evidence type="ECO:0000259" key="4">
    <source>
        <dbReference type="PROSITE" id="PS51704"/>
    </source>
</evidence>
<dbReference type="SUPFAM" id="SSF51695">
    <property type="entry name" value="PLC-like phosphodiesterases"/>
    <property type="match status" value="1"/>
</dbReference>
<dbReference type="GO" id="GO:0047389">
    <property type="term" value="F:glycerophosphocholine phosphodiesterase activity"/>
    <property type="evidence" value="ECO:0007669"/>
    <property type="project" value="TreeGrafter"/>
</dbReference>
<evidence type="ECO:0000256" key="2">
    <source>
        <dbReference type="ARBA" id="ARBA00022801"/>
    </source>
</evidence>
<evidence type="ECO:0000259" key="3">
    <source>
        <dbReference type="PROSITE" id="PS51166"/>
    </source>
</evidence>
<evidence type="ECO:0000313" key="6">
    <source>
        <dbReference type="Proteomes" id="UP001187531"/>
    </source>
</evidence>
<dbReference type="PROSITE" id="PS51166">
    <property type="entry name" value="CBM20"/>
    <property type="match status" value="1"/>
</dbReference>
<dbReference type="EMBL" id="JAVRJZ010000008">
    <property type="protein sequence ID" value="KAK2719473.1"/>
    <property type="molecule type" value="Genomic_DNA"/>
</dbReference>
<dbReference type="InterPro" id="IPR051578">
    <property type="entry name" value="GDPD"/>
</dbReference>
<dbReference type="SMART" id="SM01065">
    <property type="entry name" value="CBM_2"/>
    <property type="match status" value="1"/>
</dbReference>
<dbReference type="SUPFAM" id="SSF49452">
    <property type="entry name" value="Starch-binding domain-like"/>
    <property type="match status" value="1"/>
</dbReference>
<evidence type="ECO:0000256" key="1">
    <source>
        <dbReference type="ARBA" id="ARBA00007277"/>
    </source>
</evidence>
<comment type="similarity">
    <text evidence="1">Belongs to the glycerophosphoryl diester phosphodiesterase family.</text>
</comment>
<dbReference type="FunFam" id="3.20.20.190:FF:000032">
    <property type="entry name" value="Glycerophosphoryl diester phosphodiesterase, putative"/>
    <property type="match status" value="1"/>
</dbReference>
<keyword evidence="6" id="KW-1185">Reference proteome</keyword>
<reference evidence="5" key="1">
    <citation type="submission" date="2023-07" db="EMBL/GenBank/DDBJ databases">
        <title>Chromosome-level genome assembly of Artemia franciscana.</title>
        <authorList>
            <person name="Jo E."/>
        </authorList>
    </citation>
    <scope>NUCLEOTIDE SEQUENCE</scope>
    <source>
        <tissue evidence="5">Whole body</tissue>
    </source>
</reference>
<sequence length="620" mass="70855">MERLAWRFSVSVKENDGEAVGIVGNIENLGNWFPDNALLLSKSPGTNYQTCVWTGEIELPVGEEIEYRYFTCVVLEEHVGDNQTKHKVVVRKWETNLLPRKIVVKNGIKPTEVEEFGNYGGLAHVDKGWITHESLVHFKLSDSAVKIDKKKVLKDNIRVKLTPVNSNSDNDTNSLNDESLDLDEIRQHTMNGKWPITEVAVMNNVDYIYKSQNQFGTIYKPEEMMIFQCQVTRIESTAFLVDVYTDSKETSATTHLGYCYIMPDSIKDGSYGNLKLTIVNLKHHPIGSIKVDYLVIHSLPENICDMSVSYAKYWDPSWTGLNVGHRGSGSSFKASFKSCSHIRENTLASLQLAAEHGADYLEFDVHLSKDHIPVVYHDFVVNVLLKKKGFDDHDKLLLPVKELTLDQLQRLKFLHQAESESSKLPDVGDDRPFPTLESVLDCVDERVGMNVELKWNMQKKDGTYELEHPFDPNLYVDQVVMTVLRHAGKRKIVFSCFHPDICVMLRTKQNKYPVLFLTIGVSQRMEPYKDPRTNCIPVSTYFALSCDILGINVHAEDILRDPSQVRFVKNFGLTLFCWGEDNNDQAIIRQMKKLGVDGIIYDKIYEYHVKEKENETTFLA</sequence>
<feature type="domain" description="GP-PDE" evidence="4">
    <location>
        <begin position="320"/>
        <end position="611"/>
    </location>
</feature>